<protein>
    <recommendedName>
        <fullName evidence="10">Protein-export membrane protein SecG</fullName>
    </recommendedName>
</protein>
<comment type="similarity">
    <text evidence="2 10">Belongs to the SecG family.</text>
</comment>
<evidence type="ECO:0000256" key="6">
    <source>
        <dbReference type="ARBA" id="ARBA00022927"/>
    </source>
</evidence>
<keyword evidence="9 10" id="KW-0472">Membrane</keyword>
<evidence type="ECO:0000256" key="9">
    <source>
        <dbReference type="ARBA" id="ARBA00023136"/>
    </source>
</evidence>
<evidence type="ECO:0000313" key="13">
    <source>
        <dbReference type="Proteomes" id="UP000534783"/>
    </source>
</evidence>
<evidence type="ECO:0000256" key="2">
    <source>
        <dbReference type="ARBA" id="ARBA00008445"/>
    </source>
</evidence>
<keyword evidence="5 10" id="KW-0812">Transmembrane</keyword>
<dbReference type="GO" id="GO:0009306">
    <property type="term" value="P:protein secretion"/>
    <property type="evidence" value="ECO:0007669"/>
    <property type="project" value="UniProtKB-UniRule"/>
</dbReference>
<proteinExistence type="inferred from homology"/>
<dbReference type="GO" id="GO:0065002">
    <property type="term" value="P:intracellular protein transmembrane transport"/>
    <property type="evidence" value="ECO:0007669"/>
    <property type="project" value="TreeGrafter"/>
</dbReference>
<dbReference type="NCBIfam" id="TIGR00810">
    <property type="entry name" value="secG"/>
    <property type="match status" value="1"/>
</dbReference>
<feature type="region of interest" description="Disordered" evidence="11">
    <location>
        <begin position="92"/>
        <end position="129"/>
    </location>
</feature>
<dbReference type="GO" id="GO:0015450">
    <property type="term" value="F:protein-transporting ATPase activity"/>
    <property type="evidence" value="ECO:0007669"/>
    <property type="project" value="UniProtKB-UniRule"/>
</dbReference>
<dbReference type="EMBL" id="VTOW01000001">
    <property type="protein sequence ID" value="NKE69430.1"/>
    <property type="molecule type" value="Genomic_DNA"/>
</dbReference>
<dbReference type="GO" id="GO:0043952">
    <property type="term" value="P:protein transport by the Sec complex"/>
    <property type="evidence" value="ECO:0007669"/>
    <property type="project" value="TreeGrafter"/>
</dbReference>
<evidence type="ECO:0000256" key="7">
    <source>
        <dbReference type="ARBA" id="ARBA00022989"/>
    </source>
</evidence>
<evidence type="ECO:0000256" key="1">
    <source>
        <dbReference type="ARBA" id="ARBA00004651"/>
    </source>
</evidence>
<sequence>MYTLIAVIHIIVCLILMAVVLLQAGKGAEMGAAFGGSSQTIFGSRGAATFLSKLTVGAAILFMVTSLSLSILSRERSIASSIIDTETKDELIPKELPAAGGPNTLPADPSADSPANSPEGAPAAPAPAK</sequence>
<dbReference type="PANTHER" id="PTHR34182">
    <property type="entry name" value="PROTEIN-EXPORT MEMBRANE PROTEIN SECG"/>
    <property type="match status" value="1"/>
</dbReference>
<dbReference type="GO" id="GO:0005886">
    <property type="term" value="C:plasma membrane"/>
    <property type="evidence" value="ECO:0007669"/>
    <property type="project" value="UniProtKB-SubCell"/>
</dbReference>
<keyword evidence="6 10" id="KW-0653">Protein transport</keyword>
<keyword evidence="13" id="KW-1185">Reference proteome</keyword>
<accession>A0A7X6I9J1</accession>
<evidence type="ECO:0000256" key="8">
    <source>
        <dbReference type="ARBA" id="ARBA00023010"/>
    </source>
</evidence>
<dbReference type="Pfam" id="PF03840">
    <property type="entry name" value="SecG"/>
    <property type="match status" value="1"/>
</dbReference>
<dbReference type="RefSeq" id="WP_168057727.1">
    <property type="nucleotide sequence ID" value="NZ_VTOW01000001.1"/>
</dbReference>
<comment type="subcellular location">
    <subcellularLocation>
        <location evidence="1 10">Cell membrane</location>
        <topology evidence="1 10">Multi-pass membrane protein</topology>
    </subcellularLocation>
</comment>
<keyword evidence="7 10" id="KW-1133">Transmembrane helix</keyword>
<feature type="compositionally biased region" description="Low complexity" evidence="11">
    <location>
        <begin position="114"/>
        <end position="123"/>
    </location>
</feature>
<evidence type="ECO:0000256" key="3">
    <source>
        <dbReference type="ARBA" id="ARBA00022448"/>
    </source>
</evidence>
<reference evidence="12 13" key="1">
    <citation type="journal article" date="2020" name="Nature">
        <title>Bacterial chemolithoautotrophy via manganese oxidation.</title>
        <authorList>
            <person name="Yu H."/>
            <person name="Leadbetter J.R."/>
        </authorList>
    </citation>
    <scope>NUCLEOTIDE SEQUENCE [LARGE SCALE GENOMIC DNA]</scope>
    <source>
        <strain evidence="12 13">Mn-1</strain>
    </source>
</reference>
<dbReference type="PANTHER" id="PTHR34182:SF1">
    <property type="entry name" value="PROTEIN-EXPORT MEMBRANE PROTEIN SECG"/>
    <property type="match status" value="1"/>
</dbReference>
<evidence type="ECO:0000313" key="12">
    <source>
        <dbReference type="EMBL" id="NKE69430.1"/>
    </source>
</evidence>
<dbReference type="PRINTS" id="PR01651">
    <property type="entry name" value="SECGEXPORT"/>
</dbReference>
<dbReference type="Proteomes" id="UP000534783">
    <property type="component" value="Unassembled WGS sequence"/>
</dbReference>
<feature type="transmembrane region" description="Helical" evidence="10">
    <location>
        <begin position="51"/>
        <end position="72"/>
    </location>
</feature>
<keyword evidence="8 10" id="KW-0811">Translocation</keyword>
<dbReference type="InterPro" id="IPR004692">
    <property type="entry name" value="SecG"/>
</dbReference>
<keyword evidence="4 10" id="KW-1003">Cell membrane</keyword>
<name>A0A7X6I9J1_9BACT</name>
<comment type="caution">
    <text evidence="12">The sequence shown here is derived from an EMBL/GenBank/DDBJ whole genome shotgun (WGS) entry which is preliminary data.</text>
</comment>
<keyword evidence="3 10" id="KW-0813">Transport</keyword>
<comment type="function">
    <text evidence="10">Involved in protein export. Participates in an early event of protein translocation.</text>
</comment>
<evidence type="ECO:0000256" key="4">
    <source>
        <dbReference type="ARBA" id="ARBA00022475"/>
    </source>
</evidence>
<gene>
    <name evidence="12" type="primary">secG</name>
    <name evidence="12" type="ORF">MNODULE_01520</name>
</gene>
<dbReference type="AlphaFoldDB" id="A0A7X6I9J1"/>
<organism evidence="12 13">
    <name type="scientific">Candidatus Manganitrophus noduliformans</name>
    <dbReference type="NCBI Taxonomy" id="2606439"/>
    <lineage>
        <taxon>Bacteria</taxon>
        <taxon>Pseudomonadati</taxon>
        <taxon>Nitrospirota</taxon>
        <taxon>Nitrospiria</taxon>
        <taxon>Candidatus Troglogloeales</taxon>
        <taxon>Candidatus Manganitrophaceae</taxon>
        <taxon>Candidatus Manganitrophus</taxon>
    </lineage>
</organism>
<evidence type="ECO:0000256" key="10">
    <source>
        <dbReference type="RuleBase" id="RU365087"/>
    </source>
</evidence>
<comment type="caution">
    <text evidence="10">Lacks conserved residue(s) required for the propagation of feature annotation.</text>
</comment>
<evidence type="ECO:0000256" key="5">
    <source>
        <dbReference type="ARBA" id="ARBA00022692"/>
    </source>
</evidence>
<evidence type="ECO:0000256" key="11">
    <source>
        <dbReference type="SAM" id="MobiDB-lite"/>
    </source>
</evidence>